<reference evidence="3 4" key="1">
    <citation type="journal article" date="2016" name="Nat. Commun.">
        <title>Thousands of microbial genomes shed light on interconnected biogeochemical processes in an aquifer system.</title>
        <authorList>
            <person name="Anantharaman K."/>
            <person name="Brown C.T."/>
            <person name="Hug L.A."/>
            <person name="Sharon I."/>
            <person name="Castelle C.J."/>
            <person name="Probst A.J."/>
            <person name="Thomas B.C."/>
            <person name="Singh A."/>
            <person name="Wilkins M.J."/>
            <person name="Karaoz U."/>
            <person name="Brodie E.L."/>
            <person name="Williams K.H."/>
            <person name="Hubbard S.S."/>
            <person name="Banfield J.F."/>
        </authorList>
    </citation>
    <scope>NUCLEOTIDE SEQUENCE [LARGE SCALE GENOMIC DNA]</scope>
</reference>
<evidence type="ECO:0000313" key="3">
    <source>
        <dbReference type="EMBL" id="OGG58770.1"/>
    </source>
</evidence>
<comment type="similarity">
    <text evidence="1">Belongs to the RelB/DinJ antitoxin family.</text>
</comment>
<name>A0A1F6DBQ5_9BACT</name>
<dbReference type="GO" id="GO:0015643">
    <property type="term" value="F:toxic substance binding"/>
    <property type="evidence" value="ECO:0007669"/>
    <property type="project" value="InterPro"/>
</dbReference>
<dbReference type="GO" id="GO:0000987">
    <property type="term" value="F:cis-regulatory region sequence-specific DNA binding"/>
    <property type="evidence" value="ECO:0007669"/>
    <property type="project" value="InterPro"/>
</dbReference>
<dbReference type="Proteomes" id="UP000176377">
    <property type="component" value="Unassembled WGS sequence"/>
</dbReference>
<comment type="caution">
    <text evidence="3">The sequence shown here is derived from an EMBL/GenBank/DDBJ whole genome shotgun (WGS) entry which is preliminary data.</text>
</comment>
<accession>A0A1F6DBQ5</accession>
<dbReference type="InterPro" id="IPR026262">
    <property type="entry name" value="DinJ"/>
</dbReference>
<protein>
    <submittedName>
        <fullName evidence="3">Addiction module antitoxin RelB</fullName>
    </submittedName>
</protein>
<dbReference type="GO" id="GO:0044010">
    <property type="term" value="P:single-species biofilm formation"/>
    <property type="evidence" value="ECO:0007669"/>
    <property type="project" value="InterPro"/>
</dbReference>
<dbReference type="PANTHER" id="PTHR38781:SF1">
    <property type="entry name" value="ANTITOXIN DINJ-RELATED"/>
    <property type="match status" value="1"/>
</dbReference>
<dbReference type="NCBIfam" id="TIGR02384">
    <property type="entry name" value="RelB_DinJ"/>
    <property type="match status" value="1"/>
</dbReference>
<dbReference type="EMBL" id="MFLA01000028">
    <property type="protein sequence ID" value="OGG58770.1"/>
    <property type="molecule type" value="Genomic_DNA"/>
</dbReference>
<organism evidence="3 4">
    <name type="scientific">Candidatus Kaiserbacteria bacterium RIFCSPHIGHO2_01_FULL_56_24</name>
    <dbReference type="NCBI Taxonomy" id="1798487"/>
    <lineage>
        <taxon>Bacteria</taxon>
        <taxon>Candidatus Kaiseribacteriota</taxon>
    </lineage>
</organism>
<evidence type="ECO:0000256" key="2">
    <source>
        <dbReference type="ARBA" id="ARBA00022649"/>
    </source>
</evidence>
<keyword evidence="2" id="KW-1277">Toxin-antitoxin system</keyword>
<dbReference type="Pfam" id="PF04221">
    <property type="entry name" value="RelB"/>
    <property type="match status" value="1"/>
</dbReference>
<sequence>MSKTGYISARVEPKLKASAGKVLRKVGVSTSDAITMFLRQVVMQGGLPFEVRVPNAETQKAIDELEAGGGEVRHGSTKEIFDEALRDRKKRKA</sequence>
<dbReference type="Gene3D" id="1.10.1220.10">
    <property type="entry name" value="Met repressor-like"/>
    <property type="match status" value="1"/>
</dbReference>
<dbReference type="GO" id="GO:0006355">
    <property type="term" value="P:regulation of DNA-templated transcription"/>
    <property type="evidence" value="ECO:0007669"/>
    <property type="project" value="InterPro"/>
</dbReference>
<evidence type="ECO:0000313" key="4">
    <source>
        <dbReference type="Proteomes" id="UP000176377"/>
    </source>
</evidence>
<dbReference type="GO" id="GO:0006351">
    <property type="term" value="P:DNA-templated transcription"/>
    <property type="evidence" value="ECO:0007669"/>
    <property type="project" value="TreeGrafter"/>
</dbReference>
<dbReference type="InterPro" id="IPR013321">
    <property type="entry name" value="Arc_rbn_hlx_hlx"/>
</dbReference>
<dbReference type="PIRSF" id="PIRSF003108">
    <property type="entry name" value="DinJ"/>
    <property type="match status" value="1"/>
</dbReference>
<proteinExistence type="inferred from homology"/>
<dbReference type="PANTHER" id="PTHR38781">
    <property type="entry name" value="ANTITOXIN DINJ-RELATED"/>
    <property type="match status" value="1"/>
</dbReference>
<dbReference type="AlphaFoldDB" id="A0A1F6DBQ5"/>
<gene>
    <name evidence="3" type="ORF">A2765_05480</name>
</gene>
<evidence type="ECO:0000256" key="1">
    <source>
        <dbReference type="ARBA" id="ARBA00010562"/>
    </source>
</evidence>
<dbReference type="InterPro" id="IPR007337">
    <property type="entry name" value="RelB/DinJ"/>
</dbReference>